<sequence length="137" mass="14201">MTLAHRQLQQLDLPRAEAVSAAGAAAGARALEQGLLRALRGSFALEGSCCNSSETLQWRDVKGSSAEKGGGRREGTAGKGGRTADRTSAGTIVGSEDPAVPCLNPTLTLSSLKEGDSYGSRRETSCFIADRPPGVLR</sequence>
<evidence type="ECO:0000313" key="3">
    <source>
        <dbReference type="Proteomes" id="UP000606194"/>
    </source>
</evidence>
<evidence type="ECO:0000256" key="1">
    <source>
        <dbReference type="SAM" id="MobiDB-lite"/>
    </source>
</evidence>
<gene>
    <name evidence="2" type="ORF">GCM10010269_10390</name>
</gene>
<comment type="caution">
    <text evidence="2">The sequence shown here is derived from an EMBL/GenBank/DDBJ whole genome shotgun (WGS) entry which is preliminary data.</text>
</comment>
<keyword evidence="3" id="KW-1185">Reference proteome</keyword>
<dbReference type="Proteomes" id="UP000606194">
    <property type="component" value="Unassembled WGS sequence"/>
</dbReference>
<dbReference type="EMBL" id="BMTL01000003">
    <property type="protein sequence ID" value="GGR73263.1"/>
    <property type="molecule type" value="Genomic_DNA"/>
</dbReference>
<reference evidence="2" key="2">
    <citation type="submission" date="2020-09" db="EMBL/GenBank/DDBJ databases">
        <authorList>
            <person name="Sun Q."/>
            <person name="Ohkuma M."/>
        </authorList>
    </citation>
    <scope>NUCLEOTIDE SEQUENCE</scope>
    <source>
        <strain evidence="2">JCM 4386</strain>
    </source>
</reference>
<dbReference type="AlphaFoldDB" id="A0A918FRM3"/>
<reference evidence="2" key="1">
    <citation type="journal article" date="2014" name="Int. J. Syst. Evol. Microbiol.">
        <title>Complete genome sequence of Corynebacterium casei LMG S-19264T (=DSM 44701T), isolated from a smear-ripened cheese.</title>
        <authorList>
            <consortium name="US DOE Joint Genome Institute (JGI-PGF)"/>
            <person name="Walter F."/>
            <person name="Albersmeier A."/>
            <person name="Kalinowski J."/>
            <person name="Ruckert C."/>
        </authorList>
    </citation>
    <scope>NUCLEOTIDE SEQUENCE</scope>
    <source>
        <strain evidence="2">JCM 4386</strain>
    </source>
</reference>
<organism evidence="2 3">
    <name type="scientific">Streptomyces humidus</name>
    <dbReference type="NCBI Taxonomy" id="52259"/>
    <lineage>
        <taxon>Bacteria</taxon>
        <taxon>Bacillati</taxon>
        <taxon>Actinomycetota</taxon>
        <taxon>Actinomycetes</taxon>
        <taxon>Kitasatosporales</taxon>
        <taxon>Streptomycetaceae</taxon>
        <taxon>Streptomyces</taxon>
    </lineage>
</organism>
<protein>
    <submittedName>
        <fullName evidence="2">Uncharacterized protein</fullName>
    </submittedName>
</protein>
<accession>A0A918FRM3</accession>
<evidence type="ECO:0000313" key="2">
    <source>
        <dbReference type="EMBL" id="GGR73263.1"/>
    </source>
</evidence>
<proteinExistence type="predicted"/>
<feature type="region of interest" description="Disordered" evidence="1">
    <location>
        <begin position="60"/>
        <end position="98"/>
    </location>
</feature>
<name>A0A918FRM3_9ACTN</name>